<reference evidence="1 2" key="1">
    <citation type="submission" date="2017-07" db="EMBL/GenBank/DDBJ databases">
        <title>Analysis of two Campylobacter avium genomes and identification of a novel hippuricase gene.</title>
        <authorList>
            <person name="Miller W.G."/>
            <person name="Chapman M.H."/>
            <person name="Yee E."/>
            <person name="Revez J."/>
            <person name="Bono J.L."/>
            <person name="Rossi M."/>
        </authorList>
    </citation>
    <scope>NUCLEOTIDE SEQUENCE [LARGE SCALE GENOMIC DNA]</scope>
    <source>
        <strain evidence="1 2">LMG 24591</strain>
    </source>
</reference>
<dbReference type="Proteomes" id="UP000201169">
    <property type="component" value="Chromosome"/>
</dbReference>
<evidence type="ECO:0000313" key="2">
    <source>
        <dbReference type="Proteomes" id="UP000201169"/>
    </source>
</evidence>
<accession>A0A222MWB2</accession>
<dbReference type="KEGG" id="cavi:CAV_0691"/>
<keyword evidence="2" id="KW-1185">Reference proteome</keyword>
<dbReference type="EMBL" id="CP022347">
    <property type="protein sequence ID" value="ASQ30357.1"/>
    <property type="molecule type" value="Genomic_DNA"/>
</dbReference>
<gene>
    <name evidence="1" type="ORF">CAV_0691</name>
</gene>
<sequence length="305" mass="36085">MLNTREKMQEIFKKSALSLSKFAKILGKDRRTILSWLENKDKKELDKDSKEKICEFFRYPLKIWDSDDVEFHSILNGLFKEEIKIIDEGYVGGLKYIYENENEGSLILHPSFPNPAYRDFIVPSVYQNIDSEEARYYRKKRGEKMRAYSFAASEWYSIKSLLEFCFSPIGNFYTKEQKLAILELMLHTFKDNLNKSLYFFDSYSLKIYGLDIFYLSINIKENFMFFKAPLEMLLVEIRNSALIYKLHHHYTNAKKCPAHIEPKEACSVLELLISCLDNNLDLLKSYEFIESKSKYAEFFKKSISL</sequence>
<evidence type="ECO:0000313" key="1">
    <source>
        <dbReference type="EMBL" id="ASQ30357.1"/>
    </source>
</evidence>
<organism evidence="1 2">
    <name type="scientific">Campylobacter avium LMG 24591</name>
    <dbReference type="NCBI Taxonomy" id="522484"/>
    <lineage>
        <taxon>Bacteria</taxon>
        <taxon>Pseudomonadati</taxon>
        <taxon>Campylobacterota</taxon>
        <taxon>Epsilonproteobacteria</taxon>
        <taxon>Campylobacterales</taxon>
        <taxon>Campylobacteraceae</taxon>
        <taxon>Campylobacter</taxon>
    </lineage>
</organism>
<name>A0A222MWB2_9BACT</name>
<dbReference type="RefSeq" id="WP_094752813.1">
    <property type="nucleotide sequence ID" value="NZ_CP022347.1"/>
</dbReference>
<proteinExistence type="predicted"/>
<protein>
    <submittedName>
        <fullName evidence="1">Uncharacterized protein</fullName>
    </submittedName>
</protein>
<dbReference type="OrthoDB" id="5327396at2"/>
<dbReference type="AlphaFoldDB" id="A0A222MWB2"/>